<keyword evidence="1" id="KW-0472">Membrane</keyword>
<organism evidence="2">
    <name type="scientific">Arundo donax</name>
    <name type="common">Giant reed</name>
    <name type="synonym">Donax arundinaceus</name>
    <dbReference type="NCBI Taxonomy" id="35708"/>
    <lineage>
        <taxon>Eukaryota</taxon>
        <taxon>Viridiplantae</taxon>
        <taxon>Streptophyta</taxon>
        <taxon>Embryophyta</taxon>
        <taxon>Tracheophyta</taxon>
        <taxon>Spermatophyta</taxon>
        <taxon>Magnoliopsida</taxon>
        <taxon>Liliopsida</taxon>
        <taxon>Poales</taxon>
        <taxon>Poaceae</taxon>
        <taxon>PACMAD clade</taxon>
        <taxon>Arundinoideae</taxon>
        <taxon>Arundineae</taxon>
        <taxon>Arundo</taxon>
    </lineage>
</organism>
<dbReference type="EMBL" id="GBRH01278853">
    <property type="protein sequence ID" value="JAD19042.1"/>
    <property type="molecule type" value="Transcribed_RNA"/>
</dbReference>
<evidence type="ECO:0000313" key="2">
    <source>
        <dbReference type="EMBL" id="JAD19042.1"/>
    </source>
</evidence>
<reference evidence="2" key="1">
    <citation type="submission" date="2014-09" db="EMBL/GenBank/DDBJ databases">
        <authorList>
            <person name="Magalhaes I.L.F."/>
            <person name="Oliveira U."/>
            <person name="Santos F.R."/>
            <person name="Vidigal T.H.D.A."/>
            <person name="Brescovit A.D."/>
            <person name="Santos A.J."/>
        </authorList>
    </citation>
    <scope>NUCLEOTIDE SEQUENCE</scope>
    <source>
        <tissue evidence="2">Shoot tissue taken approximately 20 cm above the soil surface</tissue>
    </source>
</reference>
<name>A0A0A8Y4W1_ARUDO</name>
<feature type="transmembrane region" description="Helical" evidence="1">
    <location>
        <begin position="27"/>
        <end position="46"/>
    </location>
</feature>
<sequence>MPTHCEYIIQWAKDLILKQLLVRETLFILKQLLVLLTVWLLLYAHCSYCGPSELLM</sequence>
<dbReference type="AlphaFoldDB" id="A0A0A8Y4W1"/>
<evidence type="ECO:0000256" key="1">
    <source>
        <dbReference type="SAM" id="Phobius"/>
    </source>
</evidence>
<keyword evidence="1" id="KW-0812">Transmembrane</keyword>
<keyword evidence="1" id="KW-1133">Transmembrane helix</keyword>
<proteinExistence type="predicted"/>
<reference evidence="2" key="2">
    <citation type="journal article" date="2015" name="Data Brief">
        <title>Shoot transcriptome of the giant reed, Arundo donax.</title>
        <authorList>
            <person name="Barrero R.A."/>
            <person name="Guerrero F.D."/>
            <person name="Moolhuijzen P."/>
            <person name="Goolsby J.A."/>
            <person name="Tidwell J."/>
            <person name="Bellgard S.E."/>
            <person name="Bellgard M.I."/>
        </authorList>
    </citation>
    <scope>NUCLEOTIDE SEQUENCE</scope>
    <source>
        <tissue evidence="2">Shoot tissue taken approximately 20 cm above the soil surface</tissue>
    </source>
</reference>
<accession>A0A0A8Y4W1</accession>
<protein>
    <submittedName>
        <fullName evidence="2">Uncharacterized protein</fullName>
    </submittedName>
</protein>